<evidence type="ECO:0000256" key="3">
    <source>
        <dbReference type="ARBA" id="ARBA00022475"/>
    </source>
</evidence>
<feature type="transmembrane region" description="Helical" evidence="11">
    <location>
        <begin position="40"/>
        <end position="60"/>
    </location>
</feature>
<protein>
    <recommendedName>
        <fullName evidence="10">Xylose transport system permease protein XylH</fullName>
    </recommendedName>
</protein>
<dbReference type="Pfam" id="PF02653">
    <property type="entry name" value="BPD_transp_2"/>
    <property type="match status" value="1"/>
</dbReference>
<keyword evidence="8 11" id="KW-0472">Membrane</keyword>
<dbReference type="PANTHER" id="PTHR32196">
    <property type="entry name" value="ABC TRANSPORTER PERMEASE PROTEIN YPHD-RELATED-RELATED"/>
    <property type="match status" value="1"/>
</dbReference>
<evidence type="ECO:0000256" key="11">
    <source>
        <dbReference type="SAM" id="Phobius"/>
    </source>
</evidence>
<evidence type="ECO:0000313" key="13">
    <source>
        <dbReference type="Proteomes" id="UP000233781"/>
    </source>
</evidence>
<sequence length="323" mass="32367">MGRILLTRPEAGGAVSALVVFVFFAALAGGNGFLNATGTANWLNTAAELGIVAVSVGALMIGGEFDLSVGATVGAASICVGIATGGYGLSAWIGVLAAVVVALAVGAANGLIVARTGLPSFIVTLATMMMLLGLSLAVSIFATGSSNISANASGVPAAIFASSWNGFGVAIVWWVVLLLITAWVMTRTVFGNWVYATGGNEQAARLVGVPTNRVKIVLFMATSLSAAVTGIVQTLSLSNGNVTLGGAFIFQGIAAAVIGGVLLTGGYGSTWGTAFGAVTYGIISTGVLLLGWNADLTQLFIGALLLLAVLANHRLRGFVLGRG</sequence>
<feature type="transmembrane region" description="Helical" evidence="11">
    <location>
        <begin position="121"/>
        <end position="142"/>
    </location>
</feature>
<evidence type="ECO:0000313" key="12">
    <source>
        <dbReference type="EMBL" id="PKW26741.1"/>
    </source>
</evidence>
<accession>A0A2N3YIR7</accession>
<evidence type="ECO:0000256" key="4">
    <source>
        <dbReference type="ARBA" id="ARBA00022519"/>
    </source>
</evidence>
<dbReference type="CDD" id="cd06579">
    <property type="entry name" value="TM_PBP1_transp_AraH_like"/>
    <property type="match status" value="1"/>
</dbReference>
<evidence type="ECO:0000256" key="9">
    <source>
        <dbReference type="ARBA" id="ARBA00035611"/>
    </source>
</evidence>
<evidence type="ECO:0000256" key="7">
    <source>
        <dbReference type="ARBA" id="ARBA00022989"/>
    </source>
</evidence>
<dbReference type="RefSeq" id="WP_158239810.1">
    <property type="nucleotide sequence ID" value="NZ_PJNE01000001.1"/>
</dbReference>
<dbReference type="InterPro" id="IPR001851">
    <property type="entry name" value="ABC_transp_permease"/>
</dbReference>
<keyword evidence="5" id="KW-0762">Sugar transport</keyword>
<dbReference type="AlphaFoldDB" id="A0A2N3YIR7"/>
<feature type="transmembrane region" description="Helical" evidence="11">
    <location>
        <begin position="12"/>
        <end position="34"/>
    </location>
</feature>
<evidence type="ECO:0000256" key="5">
    <source>
        <dbReference type="ARBA" id="ARBA00022597"/>
    </source>
</evidence>
<comment type="caution">
    <text evidence="12">The sequence shown here is derived from an EMBL/GenBank/DDBJ whole genome shotgun (WGS) entry which is preliminary data.</text>
</comment>
<dbReference type="GO" id="GO:0005886">
    <property type="term" value="C:plasma membrane"/>
    <property type="evidence" value="ECO:0007669"/>
    <property type="project" value="UniProtKB-SubCell"/>
</dbReference>
<evidence type="ECO:0000256" key="8">
    <source>
        <dbReference type="ARBA" id="ARBA00023136"/>
    </source>
</evidence>
<name>A0A2N3YIR7_9MICO</name>
<dbReference type="OrthoDB" id="6844941at2"/>
<keyword evidence="6 11" id="KW-0812">Transmembrane</keyword>
<feature type="transmembrane region" description="Helical" evidence="11">
    <location>
        <begin position="296"/>
        <end position="315"/>
    </location>
</feature>
<keyword evidence="13" id="KW-1185">Reference proteome</keyword>
<proteinExistence type="predicted"/>
<dbReference type="EMBL" id="PJNE01000001">
    <property type="protein sequence ID" value="PKW26741.1"/>
    <property type="molecule type" value="Genomic_DNA"/>
</dbReference>
<comment type="subcellular location">
    <subcellularLocation>
        <location evidence="1">Cell membrane</location>
        <topology evidence="1">Multi-pass membrane protein</topology>
    </subcellularLocation>
</comment>
<feature type="transmembrane region" description="Helical" evidence="11">
    <location>
        <begin position="216"/>
        <end position="236"/>
    </location>
</feature>
<keyword evidence="4" id="KW-0997">Cell inner membrane</keyword>
<evidence type="ECO:0000256" key="1">
    <source>
        <dbReference type="ARBA" id="ARBA00004651"/>
    </source>
</evidence>
<evidence type="ECO:0000256" key="2">
    <source>
        <dbReference type="ARBA" id="ARBA00022448"/>
    </source>
</evidence>
<dbReference type="PANTHER" id="PTHR32196:SF32">
    <property type="entry name" value="XYLOSE TRANSPORT SYSTEM PERMEASE PROTEIN XYLH"/>
    <property type="match status" value="1"/>
</dbReference>
<feature type="transmembrane region" description="Helical" evidence="11">
    <location>
        <begin position="242"/>
        <end position="263"/>
    </location>
</feature>
<feature type="transmembrane region" description="Helical" evidence="11">
    <location>
        <begin position="91"/>
        <end position="114"/>
    </location>
</feature>
<keyword evidence="2" id="KW-0813">Transport</keyword>
<comment type="function">
    <text evidence="9">Part of the binding-protein-dependent transport system for D-xylose. Probably responsible for the translocation of the substrate across the membrane.</text>
</comment>
<gene>
    <name evidence="12" type="ORF">ATL31_1562</name>
</gene>
<dbReference type="Proteomes" id="UP000233781">
    <property type="component" value="Unassembled WGS sequence"/>
</dbReference>
<organism evidence="12 13">
    <name type="scientific">Phycicoccus duodecadis</name>
    <dbReference type="NCBI Taxonomy" id="173053"/>
    <lineage>
        <taxon>Bacteria</taxon>
        <taxon>Bacillati</taxon>
        <taxon>Actinomycetota</taxon>
        <taxon>Actinomycetes</taxon>
        <taxon>Micrococcales</taxon>
        <taxon>Intrasporangiaceae</taxon>
        <taxon>Phycicoccus</taxon>
    </lineage>
</organism>
<keyword evidence="3" id="KW-1003">Cell membrane</keyword>
<keyword evidence="7 11" id="KW-1133">Transmembrane helix</keyword>
<evidence type="ECO:0000256" key="10">
    <source>
        <dbReference type="ARBA" id="ARBA00035686"/>
    </source>
</evidence>
<feature type="transmembrane region" description="Helical" evidence="11">
    <location>
        <begin position="270"/>
        <end position="290"/>
    </location>
</feature>
<dbReference type="GO" id="GO:0022857">
    <property type="term" value="F:transmembrane transporter activity"/>
    <property type="evidence" value="ECO:0007669"/>
    <property type="project" value="InterPro"/>
</dbReference>
<evidence type="ECO:0000256" key="6">
    <source>
        <dbReference type="ARBA" id="ARBA00022692"/>
    </source>
</evidence>
<reference evidence="12 13" key="1">
    <citation type="submission" date="2017-12" db="EMBL/GenBank/DDBJ databases">
        <title>Sequencing the genomes of 1000 Actinobacteria strains.</title>
        <authorList>
            <person name="Klenk H.-P."/>
        </authorList>
    </citation>
    <scope>NUCLEOTIDE SEQUENCE [LARGE SCALE GENOMIC DNA]</scope>
    <source>
        <strain evidence="12 13">DSM 12806</strain>
    </source>
</reference>